<keyword evidence="2" id="KW-1185">Reference proteome</keyword>
<protein>
    <submittedName>
        <fullName evidence="1">Uncharacterized protein</fullName>
    </submittedName>
</protein>
<organism evidence="1 2">
    <name type="scientific">Ameca splendens</name>
    <dbReference type="NCBI Taxonomy" id="208324"/>
    <lineage>
        <taxon>Eukaryota</taxon>
        <taxon>Metazoa</taxon>
        <taxon>Chordata</taxon>
        <taxon>Craniata</taxon>
        <taxon>Vertebrata</taxon>
        <taxon>Euteleostomi</taxon>
        <taxon>Actinopterygii</taxon>
        <taxon>Neopterygii</taxon>
        <taxon>Teleostei</taxon>
        <taxon>Neoteleostei</taxon>
        <taxon>Acanthomorphata</taxon>
        <taxon>Ovalentaria</taxon>
        <taxon>Atherinomorphae</taxon>
        <taxon>Cyprinodontiformes</taxon>
        <taxon>Goodeidae</taxon>
        <taxon>Ameca</taxon>
    </lineage>
</organism>
<gene>
    <name evidence="1" type="ORF">AMECASPLE_020720</name>
</gene>
<sequence length="100" mass="10945">GSKKKTASSLLAESLAWDSFCRSSGSQVQAASHIFGRGTVTRYRHQSHWFLCKDGVFSSASEVKMFTNTSSSVQPLEVASKEKKMLQRAEFCGSVMSVGF</sequence>
<proteinExistence type="predicted"/>
<comment type="caution">
    <text evidence="1">The sequence shown here is derived from an EMBL/GenBank/DDBJ whole genome shotgun (WGS) entry which is preliminary data.</text>
</comment>
<feature type="non-terminal residue" evidence="1">
    <location>
        <position position="1"/>
    </location>
</feature>
<name>A0ABV0ZQU8_9TELE</name>
<dbReference type="Proteomes" id="UP001469553">
    <property type="component" value="Unassembled WGS sequence"/>
</dbReference>
<evidence type="ECO:0000313" key="2">
    <source>
        <dbReference type="Proteomes" id="UP001469553"/>
    </source>
</evidence>
<accession>A0ABV0ZQU8</accession>
<evidence type="ECO:0000313" key="1">
    <source>
        <dbReference type="EMBL" id="MEQ2307668.1"/>
    </source>
</evidence>
<reference evidence="1 2" key="1">
    <citation type="submission" date="2021-06" db="EMBL/GenBank/DDBJ databases">
        <authorList>
            <person name="Palmer J.M."/>
        </authorList>
    </citation>
    <scope>NUCLEOTIDE SEQUENCE [LARGE SCALE GENOMIC DNA]</scope>
    <source>
        <strain evidence="1 2">AS_MEX2019</strain>
        <tissue evidence="1">Muscle</tissue>
    </source>
</reference>
<dbReference type="EMBL" id="JAHRIP010067578">
    <property type="protein sequence ID" value="MEQ2307668.1"/>
    <property type="molecule type" value="Genomic_DNA"/>
</dbReference>